<dbReference type="GO" id="GO:0030943">
    <property type="term" value="F:mitochondrion targeting sequence binding"/>
    <property type="evidence" value="ECO:0007669"/>
    <property type="project" value="TreeGrafter"/>
</dbReference>
<dbReference type="InterPro" id="IPR039175">
    <property type="entry name" value="TIM22"/>
</dbReference>
<keyword evidence="2" id="KW-0812">Transmembrane</keyword>
<name>A9NYH8_PICSI</name>
<evidence type="ECO:0000256" key="4">
    <source>
        <dbReference type="ARBA" id="ARBA00023136"/>
    </source>
</evidence>
<evidence type="ECO:0000256" key="1">
    <source>
        <dbReference type="ARBA" id="ARBA00004141"/>
    </source>
</evidence>
<dbReference type="GO" id="GO:0008320">
    <property type="term" value="F:protein transmembrane transporter activity"/>
    <property type="evidence" value="ECO:0007669"/>
    <property type="project" value="TreeGrafter"/>
</dbReference>
<dbReference type="GO" id="GO:0042721">
    <property type="term" value="C:TIM22 mitochondrial import inner membrane insertion complex"/>
    <property type="evidence" value="ECO:0007669"/>
    <property type="project" value="InterPro"/>
</dbReference>
<sequence>MENSMDMWKVLEEGPPCSSRAVEAFVRFAVAGLTWGMFIGPYEVTKVSQGSTRAILVAKLVGKCGLQCGSFAGIYTAFSCGIERYRRKKDWVNASIAGATTGAIIAARTRNVRQICGLAIQFSALTTSLEYLKPNDSSPYNSI</sequence>
<reference evidence="5" key="1">
    <citation type="journal article" date="2008" name="BMC Genomics">
        <title>A conifer genomics resource of 200,000 spruce (Picea spp.) ESTs and 6,464 high-quality, sequence-finished full-length cDNAs for Sitka spruce (Picea sitchensis).</title>
        <authorList>
            <person name="Ralph S.G."/>
            <person name="Chun H.J."/>
            <person name="Kolosova N."/>
            <person name="Cooper D."/>
            <person name="Oddy C."/>
            <person name="Ritland C.E."/>
            <person name="Kirkpatrick R."/>
            <person name="Moore R."/>
            <person name="Barber S."/>
            <person name="Holt R.A."/>
            <person name="Jones S.J."/>
            <person name="Marra M.A."/>
            <person name="Douglas C.J."/>
            <person name="Ritland K."/>
            <person name="Bohlmann J."/>
        </authorList>
    </citation>
    <scope>NUCLEOTIDE SEQUENCE</scope>
    <source>
        <tissue evidence="5">Green portion of the leader tissue</tissue>
    </source>
</reference>
<organism evidence="5">
    <name type="scientific">Picea sitchensis</name>
    <name type="common">Sitka spruce</name>
    <name type="synonym">Pinus sitchensis</name>
    <dbReference type="NCBI Taxonomy" id="3332"/>
    <lineage>
        <taxon>Eukaryota</taxon>
        <taxon>Viridiplantae</taxon>
        <taxon>Streptophyta</taxon>
        <taxon>Embryophyta</taxon>
        <taxon>Tracheophyta</taxon>
        <taxon>Spermatophyta</taxon>
        <taxon>Pinopsida</taxon>
        <taxon>Pinidae</taxon>
        <taxon>Conifers I</taxon>
        <taxon>Pinales</taxon>
        <taxon>Pinaceae</taxon>
        <taxon>Picea</taxon>
    </lineage>
</organism>
<dbReference type="GO" id="GO:0045039">
    <property type="term" value="P:protein insertion into mitochondrial inner membrane"/>
    <property type="evidence" value="ECO:0007669"/>
    <property type="project" value="InterPro"/>
</dbReference>
<evidence type="ECO:0000256" key="3">
    <source>
        <dbReference type="ARBA" id="ARBA00022989"/>
    </source>
</evidence>
<comment type="subcellular location">
    <subcellularLocation>
        <location evidence="1">Membrane</location>
        <topology evidence="1">Multi-pass membrane protein</topology>
    </subcellularLocation>
</comment>
<dbReference type="EMBL" id="EF086427">
    <property type="protein sequence ID" value="ABK25689.1"/>
    <property type="molecule type" value="mRNA"/>
</dbReference>
<dbReference type="PANTHER" id="PTHR14110">
    <property type="entry name" value="MITOCHONDRIAL IMPORT INNER MEMBRANE TRANSLOCASE SUBUNIT TIM22"/>
    <property type="match status" value="1"/>
</dbReference>
<proteinExistence type="evidence at transcript level"/>
<evidence type="ECO:0000313" key="5">
    <source>
        <dbReference type="EMBL" id="ABK25689.1"/>
    </source>
</evidence>
<keyword evidence="4" id="KW-0472">Membrane</keyword>
<dbReference type="AlphaFoldDB" id="A9NYH8"/>
<accession>A9NYH8</accession>
<protein>
    <submittedName>
        <fullName evidence="5">Uncharacterized protein</fullName>
    </submittedName>
</protein>
<evidence type="ECO:0000256" key="2">
    <source>
        <dbReference type="ARBA" id="ARBA00022692"/>
    </source>
</evidence>
<dbReference type="PANTHER" id="PTHR14110:SF5">
    <property type="entry name" value="OUTER ENVELOPE PORE PROTEIN 16-4, CHLOROPLASTIC"/>
    <property type="match status" value="1"/>
</dbReference>
<keyword evidence="3" id="KW-1133">Transmembrane helix</keyword>
<dbReference type="Pfam" id="PF02466">
    <property type="entry name" value="Tim17"/>
    <property type="match status" value="1"/>
</dbReference>